<gene>
    <name evidence="1" type="ORF">DILT_LOCUS10948</name>
</gene>
<accession>A0A3P7LTW5</accession>
<dbReference type="Proteomes" id="UP000281553">
    <property type="component" value="Unassembled WGS sequence"/>
</dbReference>
<organism evidence="1 2">
    <name type="scientific">Dibothriocephalus latus</name>
    <name type="common">Fish tapeworm</name>
    <name type="synonym">Diphyllobothrium latum</name>
    <dbReference type="NCBI Taxonomy" id="60516"/>
    <lineage>
        <taxon>Eukaryota</taxon>
        <taxon>Metazoa</taxon>
        <taxon>Spiralia</taxon>
        <taxon>Lophotrochozoa</taxon>
        <taxon>Platyhelminthes</taxon>
        <taxon>Cestoda</taxon>
        <taxon>Eucestoda</taxon>
        <taxon>Diphyllobothriidea</taxon>
        <taxon>Diphyllobothriidae</taxon>
        <taxon>Dibothriocephalus</taxon>
    </lineage>
</organism>
<proteinExistence type="predicted"/>
<evidence type="ECO:0000313" key="2">
    <source>
        <dbReference type="Proteomes" id="UP000281553"/>
    </source>
</evidence>
<dbReference type="EMBL" id="UYRU01061475">
    <property type="protein sequence ID" value="VDN15117.1"/>
    <property type="molecule type" value="Genomic_DNA"/>
</dbReference>
<protein>
    <submittedName>
        <fullName evidence="1">Uncharacterized protein</fullName>
    </submittedName>
</protein>
<evidence type="ECO:0000313" key="1">
    <source>
        <dbReference type="EMBL" id="VDN15117.1"/>
    </source>
</evidence>
<reference evidence="1 2" key="1">
    <citation type="submission" date="2018-11" db="EMBL/GenBank/DDBJ databases">
        <authorList>
            <consortium name="Pathogen Informatics"/>
        </authorList>
    </citation>
    <scope>NUCLEOTIDE SEQUENCE [LARGE SCALE GENOMIC DNA]</scope>
</reference>
<sequence length="200" mass="22911">MIAYQSPNLLRQPLASTLGPADEATAIRGAFCFEQSFWYCGDRVPLSYDFASASFQVLFRWVPFAKCFSCGLTFSNLLSVCTYFRTRSGIVNYHPRRRGSSLLTLEFALRRRPGRVTPIIVSRVAVRRVPETTDGLSHSGDFRASRDHQFDTSLPAEDILECEHLSKSSAPNRKRKRWRQRLRSFFRGLCCWRNVSTEGD</sequence>
<dbReference type="AlphaFoldDB" id="A0A3P7LTW5"/>
<name>A0A3P7LTW5_DIBLA</name>
<keyword evidence="2" id="KW-1185">Reference proteome</keyword>